<feature type="compositionally biased region" description="Basic and acidic residues" evidence="1">
    <location>
        <begin position="360"/>
        <end position="370"/>
    </location>
</feature>
<protein>
    <recommendedName>
        <fullName evidence="4">RRM domain-containing protein</fullName>
    </recommendedName>
</protein>
<dbReference type="OrthoDB" id="10258585at2759"/>
<dbReference type="InterPro" id="IPR035979">
    <property type="entry name" value="RBD_domain_sf"/>
</dbReference>
<name>A0A5J4W844_9EUKA</name>
<organism evidence="2 3">
    <name type="scientific">Streblomastix strix</name>
    <dbReference type="NCBI Taxonomy" id="222440"/>
    <lineage>
        <taxon>Eukaryota</taxon>
        <taxon>Metamonada</taxon>
        <taxon>Preaxostyla</taxon>
        <taxon>Oxymonadida</taxon>
        <taxon>Streblomastigidae</taxon>
        <taxon>Streblomastix</taxon>
    </lineage>
</organism>
<dbReference type="EMBL" id="SNRW01003118">
    <property type="protein sequence ID" value="KAA6390753.1"/>
    <property type="molecule type" value="Genomic_DNA"/>
</dbReference>
<dbReference type="SUPFAM" id="SSF54928">
    <property type="entry name" value="RNA-binding domain, RBD"/>
    <property type="match status" value="1"/>
</dbReference>
<dbReference type="PANTHER" id="PTHR15608:SF0">
    <property type="entry name" value="HIV TAT-SPECIFIC FACTOR 1"/>
    <property type="match status" value="1"/>
</dbReference>
<dbReference type="InterPro" id="IPR012677">
    <property type="entry name" value="Nucleotide-bd_a/b_plait_sf"/>
</dbReference>
<dbReference type="Gene3D" id="3.30.70.330">
    <property type="match status" value="2"/>
</dbReference>
<proteinExistence type="predicted"/>
<dbReference type="GO" id="GO:0005684">
    <property type="term" value="C:U2-type spliceosomal complex"/>
    <property type="evidence" value="ECO:0007669"/>
    <property type="project" value="TreeGrafter"/>
</dbReference>
<evidence type="ECO:0000313" key="3">
    <source>
        <dbReference type="Proteomes" id="UP000324800"/>
    </source>
</evidence>
<dbReference type="Proteomes" id="UP000324800">
    <property type="component" value="Unassembled WGS sequence"/>
</dbReference>
<evidence type="ECO:0000313" key="2">
    <source>
        <dbReference type="EMBL" id="KAA6390753.1"/>
    </source>
</evidence>
<dbReference type="GO" id="GO:0003723">
    <property type="term" value="F:RNA binding"/>
    <property type="evidence" value="ECO:0007669"/>
    <property type="project" value="TreeGrafter"/>
</dbReference>
<dbReference type="PANTHER" id="PTHR15608">
    <property type="entry name" value="SPLICING FACTOR U2AF-ASSOCIATED PROTEIN 2"/>
    <property type="match status" value="1"/>
</dbReference>
<reference evidence="2 3" key="1">
    <citation type="submission" date="2019-03" db="EMBL/GenBank/DDBJ databases">
        <title>Single cell metagenomics reveals metabolic interactions within the superorganism composed of flagellate Streblomastix strix and complex community of Bacteroidetes bacteria on its surface.</title>
        <authorList>
            <person name="Treitli S.C."/>
            <person name="Kolisko M."/>
            <person name="Husnik F."/>
            <person name="Keeling P."/>
            <person name="Hampl V."/>
        </authorList>
    </citation>
    <scope>NUCLEOTIDE SEQUENCE [LARGE SCALE GENOMIC DNA]</scope>
    <source>
        <strain evidence="2">ST1C</strain>
    </source>
</reference>
<feature type="region of interest" description="Disordered" evidence="1">
    <location>
        <begin position="312"/>
        <end position="377"/>
    </location>
</feature>
<evidence type="ECO:0000256" key="1">
    <source>
        <dbReference type="SAM" id="MobiDB-lite"/>
    </source>
</evidence>
<dbReference type="AlphaFoldDB" id="A0A5J4W844"/>
<dbReference type="InterPro" id="IPR034393">
    <property type="entry name" value="TatSF1-like"/>
</dbReference>
<gene>
    <name evidence="2" type="ORF">EZS28_013723</name>
</gene>
<comment type="caution">
    <text evidence="2">The sequence shown here is derived from an EMBL/GenBank/DDBJ whole genome shotgun (WGS) entry which is preliminary data.</text>
</comment>
<dbReference type="GO" id="GO:0005686">
    <property type="term" value="C:U2 snRNP"/>
    <property type="evidence" value="ECO:0007669"/>
    <property type="project" value="TreeGrafter"/>
</dbReference>
<accession>A0A5J4W844</accession>
<evidence type="ECO:0008006" key="4">
    <source>
        <dbReference type="Google" id="ProtNLM"/>
    </source>
</evidence>
<sequence>MSEQHEIVEKKVKDKRKKKFQGFKNEISLKAGNAVYASGFPLDATPEQIKRFLGKAGVLKQDEQRNSHLRMQMDEEGHFTGRVLAVYIYGAAADNAVQYFSGEKFMESGLKAVFDRPEENEKKPIKKDSSDKLFAKKKADKYNKGALSWGFVDDEVDNIGTVDERTLVIRNAFHPDDFAKEAYLKDNLKNMIKELLEEINLEQYIDRISVYDKHPEGIITIKMKNRVYVTYAIQELQGKKCNGRTIKVEKGCIDTRASNLQRQFINDDDEEKRIEAFGDQLEQDFINDETASIPENGIFNKVKRKRDEIQDNEIQNNDDHTGGIKQQSLKRARVDDDDQTEHPQRIITADEIERGQFSGQDERERERDLEDAYFEDD</sequence>